<evidence type="ECO:0000313" key="2">
    <source>
        <dbReference type="Proteomes" id="UP000505210"/>
    </source>
</evidence>
<organism evidence="1 2">
    <name type="scientific">Thermoleptolyngbya sichuanensis A183</name>
    <dbReference type="NCBI Taxonomy" id="2737172"/>
    <lineage>
        <taxon>Bacteria</taxon>
        <taxon>Bacillati</taxon>
        <taxon>Cyanobacteriota</taxon>
        <taxon>Cyanophyceae</taxon>
        <taxon>Oculatellales</taxon>
        <taxon>Oculatellaceae</taxon>
        <taxon>Thermoleptolyngbya</taxon>
        <taxon>Thermoleptolyngbya sichuanensis</taxon>
    </lineage>
</organism>
<gene>
    <name evidence="1" type="ORF">HPC62_13200</name>
</gene>
<dbReference type="InterPro" id="IPR029044">
    <property type="entry name" value="Nucleotide-diphossugar_trans"/>
</dbReference>
<keyword evidence="2" id="KW-1185">Reference proteome</keyword>
<protein>
    <recommendedName>
        <fullName evidence="3">Glycosyltransferase family 2 protein</fullName>
    </recommendedName>
</protein>
<reference evidence="1 2" key="1">
    <citation type="submission" date="2020-05" db="EMBL/GenBank/DDBJ databases">
        <title>Complete genome sequence of of a novel Thermoleptolyngbya strain isolated from hot springs of Ganzi, Sichuan China.</title>
        <authorList>
            <person name="Tang J."/>
            <person name="Daroch M."/>
            <person name="Li L."/>
            <person name="Waleron K."/>
            <person name="Waleron M."/>
            <person name="Waleron M."/>
        </authorList>
    </citation>
    <scope>NUCLEOTIDE SEQUENCE [LARGE SCALE GENOMIC DNA]</scope>
    <source>
        <strain evidence="1 2">PKUAC-SCTA183</strain>
    </source>
</reference>
<evidence type="ECO:0008006" key="3">
    <source>
        <dbReference type="Google" id="ProtNLM"/>
    </source>
</evidence>
<dbReference type="EMBL" id="CP053661">
    <property type="protein sequence ID" value="QKD84944.1"/>
    <property type="molecule type" value="Genomic_DNA"/>
</dbReference>
<dbReference type="SUPFAM" id="SSF53448">
    <property type="entry name" value="Nucleotide-diphospho-sugar transferases"/>
    <property type="match status" value="1"/>
</dbReference>
<name>A0A6M8BDQ2_9CYAN</name>
<sequence length="327" mass="37269">MTPDITFVCCVESGWLETQTVRMVESLRRWGGAFADAPVVAVTPRFGPPLSGKTLRAFDRLGVEYLRFRAPNPYAWKSFLNKHYAMAAVEERCTTEFLGWLDSDLLILGEPDQLRLSDDEDFAACAPDKNIGTSGPDDPFEPYWREACKVAGLELSDLPWVVTEREGIKIRLYWNSGVFVYRRATGFSKVHLDTTLKLLDAHIASAKAGVYFTQHTLGMTMVKMGLRWRSLPHSHNYGMGTKTHAQWYDPEKLRQAKILHYHDAMWMPFWDTFLQCLNDTHPDVGTWLAAQGPLVNSAPPQWKLLSRGLNRLRQQKAAEYQKLCTVI</sequence>
<evidence type="ECO:0000313" key="1">
    <source>
        <dbReference type="EMBL" id="QKD84944.1"/>
    </source>
</evidence>
<proteinExistence type="predicted"/>
<accession>A0A6M8BDQ2</accession>
<dbReference type="AlphaFoldDB" id="A0A6M8BDQ2"/>
<dbReference type="Gene3D" id="3.90.550.10">
    <property type="entry name" value="Spore Coat Polysaccharide Biosynthesis Protein SpsA, Chain A"/>
    <property type="match status" value="1"/>
</dbReference>
<dbReference type="Proteomes" id="UP000505210">
    <property type="component" value="Chromosome"/>
</dbReference>
<dbReference type="KEGG" id="theu:HPC62_13200"/>